<proteinExistence type="predicted"/>
<protein>
    <submittedName>
        <fullName evidence="1">Uncharacterized protein</fullName>
    </submittedName>
</protein>
<keyword evidence="2" id="KW-1185">Reference proteome</keyword>
<name>A0ACB9ZRD6_CATRO</name>
<sequence>MWEHNSTRFCSIKKTTQTGLGASFSQPVEDDDEADESYNPLDDKEDEAGAQNTIPMDAFQTEMRTAVEQHRNNQEIQGIRVGTSKASIDRQEVMLARLCQRFMPDQSNSGGGGMDFGP</sequence>
<evidence type="ECO:0000313" key="2">
    <source>
        <dbReference type="Proteomes" id="UP001060085"/>
    </source>
</evidence>
<accession>A0ACB9ZRD6</accession>
<evidence type="ECO:0000313" key="1">
    <source>
        <dbReference type="EMBL" id="KAI5650150.1"/>
    </source>
</evidence>
<organism evidence="1 2">
    <name type="scientific">Catharanthus roseus</name>
    <name type="common">Madagascar periwinkle</name>
    <name type="synonym">Vinca rosea</name>
    <dbReference type="NCBI Taxonomy" id="4058"/>
    <lineage>
        <taxon>Eukaryota</taxon>
        <taxon>Viridiplantae</taxon>
        <taxon>Streptophyta</taxon>
        <taxon>Embryophyta</taxon>
        <taxon>Tracheophyta</taxon>
        <taxon>Spermatophyta</taxon>
        <taxon>Magnoliopsida</taxon>
        <taxon>eudicotyledons</taxon>
        <taxon>Gunneridae</taxon>
        <taxon>Pentapetalae</taxon>
        <taxon>asterids</taxon>
        <taxon>lamiids</taxon>
        <taxon>Gentianales</taxon>
        <taxon>Apocynaceae</taxon>
        <taxon>Rauvolfioideae</taxon>
        <taxon>Vinceae</taxon>
        <taxon>Catharanthinae</taxon>
        <taxon>Catharanthus</taxon>
    </lineage>
</organism>
<reference evidence="2" key="1">
    <citation type="journal article" date="2023" name="Nat. Plants">
        <title>Single-cell RNA sequencing provides a high-resolution roadmap for understanding the multicellular compartmentation of specialized metabolism.</title>
        <authorList>
            <person name="Sun S."/>
            <person name="Shen X."/>
            <person name="Li Y."/>
            <person name="Li Y."/>
            <person name="Wang S."/>
            <person name="Li R."/>
            <person name="Zhang H."/>
            <person name="Shen G."/>
            <person name="Guo B."/>
            <person name="Wei J."/>
            <person name="Xu J."/>
            <person name="St-Pierre B."/>
            <person name="Chen S."/>
            <person name="Sun C."/>
        </authorList>
    </citation>
    <scope>NUCLEOTIDE SEQUENCE [LARGE SCALE GENOMIC DNA]</scope>
</reference>
<comment type="caution">
    <text evidence="1">The sequence shown here is derived from an EMBL/GenBank/DDBJ whole genome shotgun (WGS) entry which is preliminary data.</text>
</comment>
<dbReference type="Proteomes" id="UP001060085">
    <property type="component" value="Linkage Group LG08"/>
</dbReference>
<gene>
    <name evidence="1" type="ORF">M9H77_36155</name>
</gene>
<dbReference type="EMBL" id="CM044708">
    <property type="protein sequence ID" value="KAI5650150.1"/>
    <property type="molecule type" value="Genomic_DNA"/>
</dbReference>